<sequence>MPINLSWRGDEILAWGKNGREKQKGKKGGTEFPTNIHFSMETYGERADVSKLYTYDFGAKLLFTNISKNSWRVCVVKGTWMELINTWIIDKRFKEYVTQTSKAELEHDVTQLYHGGYKLSMGKELGILGSLLTICWVKLDKERSGERRVEGVSIWAFNLAVFNKMTTQFSHPSARSSTILLNYRRRQAGKAKGYFIDGRLR</sequence>
<organism evidence="1 2">
    <name type="scientific">Daphnia magna</name>
    <dbReference type="NCBI Taxonomy" id="35525"/>
    <lineage>
        <taxon>Eukaryota</taxon>
        <taxon>Metazoa</taxon>
        <taxon>Ecdysozoa</taxon>
        <taxon>Arthropoda</taxon>
        <taxon>Crustacea</taxon>
        <taxon>Branchiopoda</taxon>
        <taxon>Diplostraca</taxon>
        <taxon>Cladocera</taxon>
        <taxon>Anomopoda</taxon>
        <taxon>Daphniidae</taxon>
        <taxon>Daphnia</taxon>
    </lineage>
</organism>
<protein>
    <submittedName>
        <fullName evidence="1">Uncharacterized protein</fullName>
    </submittedName>
</protein>
<reference evidence="1 2" key="1">
    <citation type="journal article" date="2023" name="Nucleic Acids Res.">
        <title>The hologenome of Daphnia magna reveals possible DNA methylation and microbiome-mediated evolution of the host genome.</title>
        <authorList>
            <person name="Chaturvedi A."/>
            <person name="Li X."/>
            <person name="Dhandapani V."/>
            <person name="Marshall H."/>
            <person name="Kissane S."/>
            <person name="Cuenca-Cambronero M."/>
            <person name="Asole G."/>
            <person name="Calvet F."/>
            <person name="Ruiz-Romero M."/>
            <person name="Marangio P."/>
            <person name="Guigo R."/>
            <person name="Rago D."/>
            <person name="Mirbahai L."/>
            <person name="Eastwood N."/>
            <person name="Colbourne J.K."/>
            <person name="Zhou J."/>
            <person name="Mallon E."/>
            <person name="Orsini L."/>
        </authorList>
    </citation>
    <scope>NUCLEOTIDE SEQUENCE [LARGE SCALE GENOMIC DNA]</scope>
    <source>
        <strain evidence="1">LRV0_1</strain>
    </source>
</reference>
<gene>
    <name evidence="1" type="ORF">OUZ56_009555</name>
</gene>
<accession>A0ABR0AGB5</accession>
<name>A0ABR0AGB5_9CRUS</name>
<comment type="caution">
    <text evidence="1">The sequence shown here is derived from an EMBL/GenBank/DDBJ whole genome shotgun (WGS) entry which is preliminary data.</text>
</comment>
<dbReference type="EMBL" id="JAOYFB010000037">
    <property type="protein sequence ID" value="KAK4024168.1"/>
    <property type="molecule type" value="Genomic_DNA"/>
</dbReference>
<proteinExistence type="predicted"/>
<evidence type="ECO:0000313" key="1">
    <source>
        <dbReference type="EMBL" id="KAK4024168.1"/>
    </source>
</evidence>
<dbReference type="Proteomes" id="UP001234178">
    <property type="component" value="Unassembled WGS sequence"/>
</dbReference>
<keyword evidence="2" id="KW-1185">Reference proteome</keyword>
<evidence type="ECO:0000313" key="2">
    <source>
        <dbReference type="Proteomes" id="UP001234178"/>
    </source>
</evidence>